<gene>
    <name evidence="1" type="ORF">RHMOL_Rhmol01G0000600</name>
</gene>
<proteinExistence type="predicted"/>
<name>A0ACC0PXW2_RHOML</name>
<protein>
    <submittedName>
        <fullName evidence="1">Uncharacterized protein</fullName>
    </submittedName>
</protein>
<accession>A0ACC0PXW2</accession>
<keyword evidence="2" id="KW-1185">Reference proteome</keyword>
<reference evidence="1" key="1">
    <citation type="submission" date="2022-02" db="EMBL/GenBank/DDBJ databases">
        <title>Plant Genome Project.</title>
        <authorList>
            <person name="Zhang R.-G."/>
        </authorList>
    </citation>
    <scope>NUCLEOTIDE SEQUENCE</scope>
    <source>
        <strain evidence="1">AT1</strain>
    </source>
</reference>
<organism evidence="1 2">
    <name type="scientific">Rhododendron molle</name>
    <name type="common">Chinese azalea</name>
    <name type="synonym">Azalea mollis</name>
    <dbReference type="NCBI Taxonomy" id="49168"/>
    <lineage>
        <taxon>Eukaryota</taxon>
        <taxon>Viridiplantae</taxon>
        <taxon>Streptophyta</taxon>
        <taxon>Embryophyta</taxon>
        <taxon>Tracheophyta</taxon>
        <taxon>Spermatophyta</taxon>
        <taxon>Magnoliopsida</taxon>
        <taxon>eudicotyledons</taxon>
        <taxon>Gunneridae</taxon>
        <taxon>Pentapetalae</taxon>
        <taxon>asterids</taxon>
        <taxon>Ericales</taxon>
        <taxon>Ericaceae</taxon>
        <taxon>Ericoideae</taxon>
        <taxon>Rhodoreae</taxon>
        <taxon>Rhododendron</taxon>
    </lineage>
</organism>
<evidence type="ECO:0000313" key="2">
    <source>
        <dbReference type="Proteomes" id="UP001062846"/>
    </source>
</evidence>
<evidence type="ECO:0000313" key="1">
    <source>
        <dbReference type="EMBL" id="KAI8570016.1"/>
    </source>
</evidence>
<comment type="caution">
    <text evidence="1">The sequence shown here is derived from an EMBL/GenBank/DDBJ whole genome shotgun (WGS) entry which is preliminary data.</text>
</comment>
<sequence length="67" mass="7381">MTPQYSPSPIRSRASSATLVEIRAGLLLLQWAQNRKISSICIQTDCLVFVQGLLKPNRASSSLFGFL</sequence>
<dbReference type="EMBL" id="CM046388">
    <property type="protein sequence ID" value="KAI8570016.1"/>
    <property type="molecule type" value="Genomic_DNA"/>
</dbReference>
<dbReference type="Proteomes" id="UP001062846">
    <property type="component" value="Chromosome 1"/>
</dbReference>